<name>A0A1G7K6D1_9FIRM</name>
<keyword evidence="13 14" id="KW-0472">Membrane</keyword>
<evidence type="ECO:0000256" key="7">
    <source>
        <dbReference type="ARBA" id="ARBA00022692"/>
    </source>
</evidence>
<dbReference type="CDD" id="cd18773">
    <property type="entry name" value="PDC1_HK_sensor"/>
    <property type="match status" value="1"/>
</dbReference>
<dbReference type="GO" id="GO:0005524">
    <property type="term" value="F:ATP binding"/>
    <property type="evidence" value="ECO:0007669"/>
    <property type="project" value="UniProtKB-KW"/>
</dbReference>
<evidence type="ECO:0000256" key="2">
    <source>
        <dbReference type="ARBA" id="ARBA00004651"/>
    </source>
</evidence>
<evidence type="ECO:0000256" key="11">
    <source>
        <dbReference type="ARBA" id="ARBA00022989"/>
    </source>
</evidence>
<dbReference type="EC" id="2.7.13.3" evidence="3"/>
<dbReference type="Pfam" id="PF02518">
    <property type="entry name" value="HATPase_c"/>
    <property type="match status" value="1"/>
</dbReference>
<dbReference type="RefSeq" id="WP_093689055.1">
    <property type="nucleotide sequence ID" value="NZ_FNBU01000007.1"/>
</dbReference>
<dbReference type="PANTHER" id="PTHR43065">
    <property type="entry name" value="SENSOR HISTIDINE KINASE"/>
    <property type="match status" value="1"/>
</dbReference>
<dbReference type="EMBL" id="FNBU01000007">
    <property type="protein sequence ID" value="SDF32706.1"/>
    <property type="molecule type" value="Genomic_DNA"/>
</dbReference>
<dbReference type="InterPro" id="IPR036097">
    <property type="entry name" value="HisK_dim/P_sf"/>
</dbReference>
<comment type="subcellular location">
    <subcellularLocation>
        <location evidence="2">Cell membrane</location>
        <topology evidence="2">Multi-pass membrane protein</topology>
    </subcellularLocation>
</comment>
<dbReference type="InterPro" id="IPR033479">
    <property type="entry name" value="dCache_1"/>
</dbReference>
<proteinExistence type="predicted"/>
<feature type="transmembrane region" description="Helical" evidence="14">
    <location>
        <begin position="248"/>
        <end position="266"/>
    </location>
</feature>
<dbReference type="InterPro" id="IPR036890">
    <property type="entry name" value="HATPase_C_sf"/>
</dbReference>
<dbReference type="InterPro" id="IPR003661">
    <property type="entry name" value="HisK_dim/P_dom"/>
</dbReference>
<evidence type="ECO:0000256" key="3">
    <source>
        <dbReference type="ARBA" id="ARBA00012438"/>
    </source>
</evidence>
<dbReference type="PANTHER" id="PTHR43065:SF10">
    <property type="entry name" value="PEROXIDE STRESS-ACTIVATED HISTIDINE KINASE MAK3"/>
    <property type="match status" value="1"/>
</dbReference>
<dbReference type="Gene3D" id="3.30.565.10">
    <property type="entry name" value="Histidine kinase-like ATPase, C-terminal domain"/>
    <property type="match status" value="1"/>
</dbReference>
<dbReference type="Proteomes" id="UP000243333">
    <property type="component" value="Unassembled WGS sequence"/>
</dbReference>
<evidence type="ECO:0000259" key="15">
    <source>
        <dbReference type="PROSITE" id="PS50109"/>
    </source>
</evidence>
<keyword evidence="9 16" id="KW-0418">Kinase</keyword>
<evidence type="ECO:0000256" key="10">
    <source>
        <dbReference type="ARBA" id="ARBA00022840"/>
    </source>
</evidence>
<evidence type="ECO:0000256" key="14">
    <source>
        <dbReference type="SAM" id="Phobius"/>
    </source>
</evidence>
<dbReference type="OrthoDB" id="9784397at2"/>
<evidence type="ECO:0000313" key="16">
    <source>
        <dbReference type="EMBL" id="SDF32706.1"/>
    </source>
</evidence>
<dbReference type="GO" id="GO:0000155">
    <property type="term" value="F:phosphorelay sensor kinase activity"/>
    <property type="evidence" value="ECO:0007669"/>
    <property type="project" value="InterPro"/>
</dbReference>
<dbReference type="Gene3D" id="3.30.450.20">
    <property type="entry name" value="PAS domain"/>
    <property type="match status" value="2"/>
</dbReference>
<keyword evidence="5" id="KW-0597">Phosphoprotein</keyword>
<dbReference type="SUPFAM" id="SSF55874">
    <property type="entry name" value="ATPase domain of HSP90 chaperone/DNA topoisomerase II/histidine kinase"/>
    <property type="match status" value="1"/>
</dbReference>
<keyword evidence="8" id="KW-0547">Nucleotide-binding</keyword>
<dbReference type="PRINTS" id="PR00344">
    <property type="entry name" value="BCTRLSENSOR"/>
</dbReference>
<evidence type="ECO:0000256" key="6">
    <source>
        <dbReference type="ARBA" id="ARBA00022679"/>
    </source>
</evidence>
<dbReference type="CDD" id="cd00082">
    <property type="entry name" value="HisKA"/>
    <property type="match status" value="1"/>
</dbReference>
<evidence type="ECO:0000256" key="1">
    <source>
        <dbReference type="ARBA" id="ARBA00000085"/>
    </source>
</evidence>
<evidence type="ECO:0000256" key="13">
    <source>
        <dbReference type="ARBA" id="ARBA00023136"/>
    </source>
</evidence>
<accession>A0A1G7K6D1</accession>
<dbReference type="AlphaFoldDB" id="A0A1G7K6D1"/>
<dbReference type="STRING" id="1123285.SAMN05660235_01205"/>
<dbReference type="SUPFAM" id="SSF47384">
    <property type="entry name" value="Homodimeric domain of signal transducing histidine kinase"/>
    <property type="match status" value="1"/>
</dbReference>
<feature type="domain" description="Histidine kinase" evidence="15">
    <location>
        <begin position="317"/>
        <end position="523"/>
    </location>
</feature>
<gene>
    <name evidence="16" type="ORF">SAMN05660235_01205</name>
</gene>
<dbReference type="Pfam" id="PF00512">
    <property type="entry name" value="HisKA"/>
    <property type="match status" value="1"/>
</dbReference>
<keyword evidence="7 14" id="KW-0812">Transmembrane</keyword>
<dbReference type="InterPro" id="IPR005467">
    <property type="entry name" value="His_kinase_dom"/>
</dbReference>
<comment type="catalytic activity">
    <reaction evidence="1">
        <text>ATP + protein L-histidine = ADP + protein N-phospho-L-histidine.</text>
        <dbReference type="EC" id="2.7.13.3"/>
    </reaction>
</comment>
<dbReference type="SMART" id="SM00387">
    <property type="entry name" value="HATPase_c"/>
    <property type="match status" value="1"/>
</dbReference>
<keyword evidence="11 14" id="KW-1133">Transmembrane helix</keyword>
<evidence type="ECO:0000256" key="12">
    <source>
        <dbReference type="ARBA" id="ARBA00023012"/>
    </source>
</evidence>
<dbReference type="GO" id="GO:0005886">
    <property type="term" value="C:plasma membrane"/>
    <property type="evidence" value="ECO:0007669"/>
    <property type="project" value="UniProtKB-SubCell"/>
</dbReference>
<protein>
    <recommendedName>
        <fullName evidence="3">histidine kinase</fullName>
        <ecNumber evidence="3">2.7.13.3</ecNumber>
    </recommendedName>
</protein>
<sequence>MNIRSWDFWARILTIVVVTAIIVGLGAAYFTAKYRALVAEQRSSTRQVANDLELNFNGRLLALNLLATDPDIRSLDPNRVRPKLGQAMQVLEFCRMGLADLHGNVIVDGRDAPIRIPDPVSFSAAAQGRLVISDRITVNGLEDAFVSLRVPVFDDNGHVIAVLLAGVALDEVAKIAGIAPVKSQHYIFVIDSAGRFLYHPRIKEIYPEKHELTISGQRFFVPGDGYVVASSYLDDLEKLFVFTTVKNTGWRVVMATPIAEVYAILLRDSLPTIGVLCLIGVSLGLIYGRVRQARRYRELVEAMRLERLASVGQLAAGIAHEIRNPLTSVKGFIQLIMVRGERPVPREHLEIIQVEIERIEKLIREFHLLARPPQVPQFAAVNLRSVLNNVILLMESLALGKNVALEFMPGEDVAVCGDVSQLKQVWINLVRNAIEAAPKGGSVYIALRTDGDRAVVSVTDNGPGIPEDILPHLGTPFFTTKAEGTGLGLSVCYSIVQRHGGSIRVDSRPGEGATFTVQLPLANNTACI</sequence>
<evidence type="ECO:0000256" key="5">
    <source>
        <dbReference type="ARBA" id="ARBA00022553"/>
    </source>
</evidence>
<dbReference type="SMART" id="SM00388">
    <property type="entry name" value="HisKA"/>
    <property type="match status" value="1"/>
</dbReference>
<dbReference type="Pfam" id="PF02743">
    <property type="entry name" value="dCache_1"/>
    <property type="match status" value="1"/>
</dbReference>
<feature type="transmembrane region" description="Helical" evidence="14">
    <location>
        <begin position="272"/>
        <end position="290"/>
    </location>
</feature>
<dbReference type="Gene3D" id="1.10.287.130">
    <property type="match status" value="1"/>
</dbReference>
<keyword evidence="4" id="KW-1003">Cell membrane</keyword>
<keyword evidence="17" id="KW-1185">Reference proteome</keyword>
<evidence type="ECO:0000313" key="17">
    <source>
        <dbReference type="Proteomes" id="UP000243333"/>
    </source>
</evidence>
<reference evidence="17" key="1">
    <citation type="submission" date="2016-10" db="EMBL/GenBank/DDBJ databases">
        <authorList>
            <person name="Varghese N."/>
            <person name="Submissions S."/>
        </authorList>
    </citation>
    <scope>NUCLEOTIDE SEQUENCE [LARGE SCALE GENOMIC DNA]</scope>
    <source>
        <strain evidence="17">DSM 23256</strain>
    </source>
</reference>
<evidence type="ECO:0000256" key="4">
    <source>
        <dbReference type="ARBA" id="ARBA00022475"/>
    </source>
</evidence>
<dbReference type="CDD" id="cd00075">
    <property type="entry name" value="HATPase"/>
    <property type="match status" value="1"/>
</dbReference>
<evidence type="ECO:0000256" key="9">
    <source>
        <dbReference type="ARBA" id="ARBA00022777"/>
    </source>
</evidence>
<dbReference type="InterPro" id="IPR004358">
    <property type="entry name" value="Sig_transdc_His_kin-like_C"/>
</dbReference>
<keyword evidence="6" id="KW-0808">Transferase</keyword>
<dbReference type="InterPro" id="IPR003594">
    <property type="entry name" value="HATPase_dom"/>
</dbReference>
<organism evidence="16 17">
    <name type="scientific">Sporolituus thermophilus DSM 23256</name>
    <dbReference type="NCBI Taxonomy" id="1123285"/>
    <lineage>
        <taxon>Bacteria</taxon>
        <taxon>Bacillati</taxon>
        <taxon>Bacillota</taxon>
        <taxon>Negativicutes</taxon>
        <taxon>Selenomonadales</taxon>
        <taxon>Sporomusaceae</taxon>
        <taxon>Sporolituus</taxon>
    </lineage>
</organism>
<feature type="transmembrane region" description="Helical" evidence="14">
    <location>
        <begin position="12"/>
        <end position="32"/>
    </location>
</feature>
<evidence type="ECO:0000256" key="8">
    <source>
        <dbReference type="ARBA" id="ARBA00022741"/>
    </source>
</evidence>
<keyword evidence="10" id="KW-0067">ATP-binding</keyword>
<dbReference type="PROSITE" id="PS50109">
    <property type="entry name" value="HIS_KIN"/>
    <property type="match status" value="1"/>
</dbReference>
<keyword evidence="12" id="KW-0902">Two-component regulatory system</keyword>